<keyword evidence="2" id="KW-1185">Reference proteome</keyword>
<organism evidence="1 2">
    <name type="scientific">Actinopolyspora xinjiangensis</name>
    <dbReference type="NCBI Taxonomy" id="405564"/>
    <lineage>
        <taxon>Bacteria</taxon>
        <taxon>Bacillati</taxon>
        <taxon>Actinomycetota</taxon>
        <taxon>Actinomycetes</taxon>
        <taxon>Actinopolysporales</taxon>
        <taxon>Actinopolysporaceae</taxon>
        <taxon>Actinopolyspora</taxon>
    </lineage>
</organism>
<dbReference type="EMBL" id="FNJR01000002">
    <property type="protein sequence ID" value="SDP20134.1"/>
    <property type="molecule type" value="Genomic_DNA"/>
</dbReference>
<proteinExistence type="predicted"/>
<gene>
    <name evidence="1" type="ORF">SAMN04487905_102369</name>
</gene>
<dbReference type="Pfam" id="PF14137">
    <property type="entry name" value="DUF4304"/>
    <property type="match status" value="1"/>
</dbReference>
<dbReference type="Proteomes" id="UP000199497">
    <property type="component" value="Unassembled WGS sequence"/>
</dbReference>
<accession>A0A1H0QS32</accession>
<sequence>MLRDDVAPALRELGLKGSGKRYRLPSREYLAEIGIQSSLSGSSEWLKFTVNLSVIHRAGYEELRESRTHLPERPSPNMMYSTSCQWRQRLGKLVDGQDRWWVLDAEGESRQEVARDIVAAVRDAGLPELRARIENTS</sequence>
<dbReference type="AlphaFoldDB" id="A0A1H0QS32"/>
<reference evidence="2" key="1">
    <citation type="submission" date="2016-10" db="EMBL/GenBank/DDBJ databases">
        <authorList>
            <person name="Varghese N."/>
            <person name="Submissions S."/>
        </authorList>
    </citation>
    <scope>NUCLEOTIDE SEQUENCE [LARGE SCALE GENOMIC DNA]</scope>
    <source>
        <strain evidence="2">DSM 46732</strain>
    </source>
</reference>
<evidence type="ECO:0000313" key="2">
    <source>
        <dbReference type="Proteomes" id="UP000199497"/>
    </source>
</evidence>
<name>A0A1H0QS32_9ACTN</name>
<evidence type="ECO:0000313" key="1">
    <source>
        <dbReference type="EMBL" id="SDP20134.1"/>
    </source>
</evidence>
<dbReference type="InterPro" id="IPR025412">
    <property type="entry name" value="DUF4304"/>
</dbReference>
<protein>
    <recommendedName>
        <fullName evidence="3">DUF4304 domain-containing protein</fullName>
    </recommendedName>
</protein>
<evidence type="ECO:0008006" key="3">
    <source>
        <dbReference type="Google" id="ProtNLM"/>
    </source>
</evidence>